<gene>
    <name evidence="1" type="ORF">WR25_21135</name>
</gene>
<comment type="caution">
    <text evidence="1">The sequence shown here is derived from an EMBL/GenBank/DDBJ whole genome shotgun (WGS) entry which is preliminary data.</text>
</comment>
<proteinExistence type="predicted"/>
<organism evidence="1 2">
    <name type="scientific">Diploscapter pachys</name>
    <dbReference type="NCBI Taxonomy" id="2018661"/>
    <lineage>
        <taxon>Eukaryota</taxon>
        <taxon>Metazoa</taxon>
        <taxon>Ecdysozoa</taxon>
        <taxon>Nematoda</taxon>
        <taxon>Chromadorea</taxon>
        <taxon>Rhabditida</taxon>
        <taxon>Rhabditina</taxon>
        <taxon>Rhabditomorpha</taxon>
        <taxon>Rhabditoidea</taxon>
        <taxon>Rhabditidae</taxon>
        <taxon>Diploscapter</taxon>
    </lineage>
</organism>
<dbReference type="AlphaFoldDB" id="A0A2A2L9L5"/>
<reference evidence="1 2" key="1">
    <citation type="journal article" date="2017" name="Curr. Biol.">
        <title>Genome architecture and evolution of a unichromosomal asexual nematode.</title>
        <authorList>
            <person name="Fradin H."/>
            <person name="Zegar C."/>
            <person name="Gutwein M."/>
            <person name="Lucas J."/>
            <person name="Kovtun M."/>
            <person name="Corcoran D."/>
            <person name="Baugh L.R."/>
            <person name="Kiontke K."/>
            <person name="Gunsalus K."/>
            <person name="Fitch D.H."/>
            <person name="Piano F."/>
        </authorList>
    </citation>
    <scope>NUCLEOTIDE SEQUENCE [LARGE SCALE GENOMIC DNA]</scope>
    <source>
        <strain evidence="1">PF1309</strain>
    </source>
</reference>
<dbReference type="Proteomes" id="UP000218231">
    <property type="component" value="Unassembled WGS sequence"/>
</dbReference>
<evidence type="ECO:0000313" key="1">
    <source>
        <dbReference type="EMBL" id="PAV82860.1"/>
    </source>
</evidence>
<keyword evidence="2" id="KW-1185">Reference proteome</keyword>
<accession>A0A2A2L9L5</accession>
<sequence>MNNESLESDIESLYSNKSKFMIVEMISYRLITPIVAQIQFNEIRRIYSWEPKMLPLSSYPVNATGKQPDSEDKSMSPSEFFDKKIEYLAQTLILGVFFYPEDMEVADKVLNDKYPEIKQLYQLKMKDMKTTEAPMTNGKVDEMMKDSQLSEMTQKITEAVQKSIRESINDINRQKSRCDKKNI</sequence>
<dbReference type="EMBL" id="LIAE01007017">
    <property type="protein sequence ID" value="PAV82860.1"/>
    <property type="molecule type" value="Genomic_DNA"/>
</dbReference>
<protein>
    <submittedName>
        <fullName evidence="1">Uncharacterized protein</fullName>
    </submittedName>
</protein>
<name>A0A2A2L9L5_9BILA</name>
<evidence type="ECO:0000313" key="2">
    <source>
        <dbReference type="Proteomes" id="UP000218231"/>
    </source>
</evidence>